<feature type="region of interest" description="Disordered" evidence="1">
    <location>
        <begin position="243"/>
        <end position="267"/>
    </location>
</feature>
<feature type="compositionally biased region" description="Low complexity" evidence="1">
    <location>
        <begin position="243"/>
        <end position="261"/>
    </location>
</feature>
<evidence type="ECO:0000256" key="1">
    <source>
        <dbReference type="SAM" id="MobiDB-lite"/>
    </source>
</evidence>
<comment type="caution">
    <text evidence="4">The sequence shown here is derived from an EMBL/GenBank/DDBJ whole genome shotgun (WGS) entry which is preliminary data.</text>
</comment>
<evidence type="ECO:0000313" key="4">
    <source>
        <dbReference type="EMBL" id="RPF27006.1"/>
    </source>
</evidence>
<dbReference type="Pfam" id="PF26526">
    <property type="entry name" value="DUF8175"/>
    <property type="match status" value="1"/>
</dbReference>
<dbReference type="OrthoDB" id="4428031at2"/>
<feature type="compositionally biased region" description="Low complexity" evidence="1">
    <location>
        <begin position="74"/>
        <end position="91"/>
    </location>
</feature>
<dbReference type="RefSeq" id="WP_123916252.1">
    <property type="nucleotide sequence ID" value="NZ_RKRA01000001.1"/>
</dbReference>
<name>A0A3N4Z5F3_9MICO</name>
<feature type="compositionally biased region" description="Low complexity" evidence="1">
    <location>
        <begin position="103"/>
        <end position="126"/>
    </location>
</feature>
<feature type="domain" description="DUF8175" evidence="3">
    <location>
        <begin position="111"/>
        <end position="236"/>
    </location>
</feature>
<evidence type="ECO:0000259" key="3">
    <source>
        <dbReference type="Pfam" id="PF26526"/>
    </source>
</evidence>
<keyword evidence="2" id="KW-0472">Membrane</keyword>
<dbReference type="Proteomes" id="UP000280726">
    <property type="component" value="Unassembled WGS sequence"/>
</dbReference>
<dbReference type="AlphaFoldDB" id="A0A3N4Z5F3"/>
<feature type="transmembrane region" description="Helical" evidence="2">
    <location>
        <begin position="15"/>
        <end position="35"/>
    </location>
</feature>
<dbReference type="EMBL" id="RKRA01000001">
    <property type="protein sequence ID" value="RPF27006.1"/>
    <property type="molecule type" value="Genomic_DNA"/>
</dbReference>
<evidence type="ECO:0000313" key="5">
    <source>
        <dbReference type="Proteomes" id="UP000280726"/>
    </source>
</evidence>
<evidence type="ECO:0000256" key="2">
    <source>
        <dbReference type="SAM" id="Phobius"/>
    </source>
</evidence>
<sequence length="348" mass="33650">MADDLDDRSVWARPAFLVSAVLVVAVVVLGVWLAVANERRDDGAPPAASASATAGPDGTAATGDPTGEPGGPTTGDPTGEPTAGTDGATDGPADDGETGDGATGAAPPAGTDGTADPADPAAAGEPSFCGMGPAQTDGTVTRAPEGVAWELVGTVAAPALPGTGPGVKEPDGFRSCYAQSPTGALLAAANIVAMGSVDALLPRTTAELTATGPGRDAALARLDAEAADAAASAADSAAEAATTATPTAAATDATGAAATTAPPAPAPVPLPATVARYQIRGFHVIAYDGASASVDIALGLDNGALGSFVVDLLWQGGDWKVRLTDIGTLPTPPAQIPNLAGYTVWSGA</sequence>
<keyword evidence="2" id="KW-0812">Transmembrane</keyword>
<feature type="compositionally biased region" description="Low complexity" evidence="1">
    <location>
        <begin position="44"/>
        <end position="67"/>
    </location>
</feature>
<keyword evidence="2" id="KW-1133">Transmembrane helix</keyword>
<reference evidence="4 5" key="1">
    <citation type="submission" date="2018-11" db="EMBL/GenBank/DDBJ databases">
        <title>Sequencing the genomes of 1000 actinobacteria strains.</title>
        <authorList>
            <person name="Klenk H.-P."/>
        </authorList>
    </citation>
    <scope>NUCLEOTIDE SEQUENCE [LARGE SCALE GENOMIC DNA]</scope>
    <source>
        <strain evidence="4 5">DSM 14418</strain>
    </source>
</reference>
<accession>A0A3N4Z5F3</accession>
<proteinExistence type="predicted"/>
<feature type="region of interest" description="Disordered" evidence="1">
    <location>
        <begin position="41"/>
        <end position="138"/>
    </location>
</feature>
<keyword evidence="5" id="KW-1185">Reference proteome</keyword>
<gene>
    <name evidence="4" type="ORF">EDD32_1466</name>
</gene>
<protein>
    <recommendedName>
        <fullName evidence="3">DUF8175 domain-containing protein</fullName>
    </recommendedName>
</protein>
<dbReference type="InterPro" id="IPR058488">
    <property type="entry name" value="DUF8175"/>
</dbReference>
<organism evidence="4 5">
    <name type="scientific">Georgenia muralis</name>
    <dbReference type="NCBI Taxonomy" id="154117"/>
    <lineage>
        <taxon>Bacteria</taxon>
        <taxon>Bacillati</taxon>
        <taxon>Actinomycetota</taxon>
        <taxon>Actinomycetes</taxon>
        <taxon>Micrococcales</taxon>
        <taxon>Bogoriellaceae</taxon>
        <taxon>Georgenia</taxon>
    </lineage>
</organism>